<proteinExistence type="predicted"/>
<protein>
    <submittedName>
        <fullName evidence="1">Uncharacterized protein</fullName>
    </submittedName>
</protein>
<accession>A0ACC0PS28</accession>
<name>A0ACC0PS28_RHOML</name>
<reference evidence="1" key="1">
    <citation type="submission" date="2022-02" db="EMBL/GenBank/DDBJ databases">
        <title>Plant Genome Project.</title>
        <authorList>
            <person name="Zhang R.-G."/>
        </authorList>
    </citation>
    <scope>NUCLEOTIDE SEQUENCE</scope>
    <source>
        <strain evidence="1">AT1</strain>
    </source>
</reference>
<keyword evidence="2" id="KW-1185">Reference proteome</keyword>
<dbReference type="EMBL" id="CM046389">
    <property type="protein sequence ID" value="KAI8567827.1"/>
    <property type="molecule type" value="Genomic_DNA"/>
</dbReference>
<evidence type="ECO:0000313" key="2">
    <source>
        <dbReference type="Proteomes" id="UP001062846"/>
    </source>
</evidence>
<sequence>MVVDNATSNDVMVRLLKSWLKEKSSLFSNGALFHVRCSAHILNLIVQDGLQIIVSLVSKIRDSVRYLKRSPSGKQKFDLAVSQLKLNGLKKVPMDVPTRWNSTYEMLEAALPLREAFAHLDLIDKNYDHNPSDKEWEIATIFCECLKVFFKATCHFSGTCFPTSNVFFPEICKIQMQLNEWETSEYDFLHLMAKPMSQKVRTTFSELFDEYDSGGGVLEGSSSSRSHVVMGSSKHNLDGFQEWYEKAHASSIRAFQKSEMDQYLEEIVFPNTDDFNILHWWKVNSGKYPTLARMARDILAVPATTVASEAAFSVGGRVIDESRASLLPDIVEALMTANDWIESPKKISK</sequence>
<dbReference type="Proteomes" id="UP001062846">
    <property type="component" value="Chromosome 2"/>
</dbReference>
<comment type="caution">
    <text evidence="1">The sequence shown here is derived from an EMBL/GenBank/DDBJ whole genome shotgun (WGS) entry which is preliminary data.</text>
</comment>
<gene>
    <name evidence="1" type="ORF">RHMOL_Rhmol02G0151800</name>
</gene>
<organism evidence="1 2">
    <name type="scientific">Rhododendron molle</name>
    <name type="common">Chinese azalea</name>
    <name type="synonym">Azalea mollis</name>
    <dbReference type="NCBI Taxonomy" id="49168"/>
    <lineage>
        <taxon>Eukaryota</taxon>
        <taxon>Viridiplantae</taxon>
        <taxon>Streptophyta</taxon>
        <taxon>Embryophyta</taxon>
        <taxon>Tracheophyta</taxon>
        <taxon>Spermatophyta</taxon>
        <taxon>Magnoliopsida</taxon>
        <taxon>eudicotyledons</taxon>
        <taxon>Gunneridae</taxon>
        <taxon>Pentapetalae</taxon>
        <taxon>asterids</taxon>
        <taxon>Ericales</taxon>
        <taxon>Ericaceae</taxon>
        <taxon>Ericoideae</taxon>
        <taxon>Rhodoreae</taxon>
        <taxon>Rhododendron</taxon>
    </lineage>
</organism>
<evidence type="ECO:0000313" key="1">
    <source>
        <dbReference type="EMBL" id="KAI8567827.1"/>
    </source>
</evidence>